<evidence type="ECO:0000259" key="2">
    <source>
        <dbReference type="Pfam" id="PF13699"/>
    </source>
</evidence>
<proteinExistence type="predicted"/>
<evidence type="ECO:0000256" key="1">
    <source>
        <dbReference type="SAM" id="MobiDB-lite"/>
    </source>
</evidence>
<dbReference type="Proteomes" id="UP001318682">
    <property type="component" value="Chromosome"/>
</dbReference>
<evidence type="ECO:0000313" key="4">
    <source>
        <dbReference type="Proteomes" id="UP001318682"/>
    </source>
</evidence>
<sequence>MPRRGLENSSAFMFRKFQSGISTVETRNACAEAVRRPFAQMQRDAIICFVLELCERGFEMAYIFASEHARKPSPSARPASRALTGSNLTSLQAGADTSTGAQSLATFQLAADTVQRMEEEEMLQGKAAGSTLAEGAVQLMEEEEPLQGRAEGSGLSDQALQQKPDGGTAQGLPPGLRAGAESLSGIDMSGVQVHYNSDKPSQLQAHAYAQGQQIHLASGQERHLPHEAWHVVQQAQGRVRPTLQVAGQAVNDEPGLESEADLMGARAMQEGSASLRD</sequence>
<feature type="domain" description="eCIS core" evidence="2">
    <location>
        <begin position="172"/>
        <end position="237"/>
    </location>
</feature>
<dbReference type="EMBL" id="CP143423">
    <property type="protein sequence ID" value="WVX47081.1"/>
    <property type="molecule type" value="Genomic_DNA"/>
</dbReference>
<protein>
    <recommendedName>
        <fullName evidence="2">eCIS core domain-containing protein</fullName>
    </recommendedName>
</protein>
<dbReference type="Pfam" id="PF13699">
    <property type="entry name" value="eCIS_core"/>
    <property type="match status" value="1"/>
</dbReference>
<accession>A0ABZ2BP20</accession>
<feature type="region of interest" description="Disordered" evidence="1">
    <location>
        <begin position="143"/>
        <end position="182"/>
    </location>
</feature>
<organism evidence="3 4">
    <name type="scientific">Roseobacter fucihabitans</name>
    <dbReference type="NCBI Taxonomy" id="1537242"/>
    <lineage>
        <taxon>Bacteria</taxon>
        <taxon>Pseudomonadati</taxon>
        <taxon>Pseudomonadota</taxon>
        <taxon>Alphaproteobacteria</taxon>
        <taxon>Rhodobacterales</taxon>
        <taxon>Roseobacteraceae</taxon>
        <taxon>Roseobacter</taxon>
    </lineage>
</organism>
<name>A0ABZ2BP20_9RHOB</name>
<gene>
    <name evidence="3" type="ORF">ROLI_001460</name>
</gene>
<keyword evidence="4" id="KW-1185">Reference proteome</keyword>
<feature type="region of interest" description="Disordered" evidence="1">
    <location>
        <begin position="250"/>
        <end position="277"/>
    </location>
</feature>
<evidence type="ECO:0000313" key="3">
    <source>
        <dbReference type="EMBL" id="WVX47081.1"/>
    </source>
</evidence>
<reference evidence="4" key="1">
    <citation type="submission" date="2024-01" db="EMBL/GenBank/DDBJ databases">
        <title>Roseobacter fucihabitans sp. nov., isolated from the brown alga Fucus spiralis.</title>
        <authorList>
            <person name="Hahnke S."/>
            <person name="Berger M."/>
            <person name="Schlingloff A."/>
            <person name="Athale I."/>
            <person name="Neumann-Schaal M."/>
            <person name="Adenaya A."/>
            <person name="Poehlein A."/>
            <person name="Daniel R."/>
            <person name="Pertersen J."/>
            <person name="Brinkhoff T."/>
        </authorList>
    </citation>
    <scope>NUCLEOTIDE SEQUENCE [LARGE SCALE GENOMIC DNA]</scope>
    <source>
        <strain evidence="4">B14</strain>
    </source>
</reference>
<dbReference type="InterPro" id="IPR025295">
    <property type="entry name" value="eCIS_core_dom"/>
</dbReference>